<dbReference type="Proteomes" id="UP000502899">
    <property type="component" value="Chromosome"/>
</dbReference>
<dbReference type="EMBL" id="CP054000">
    <property type="protein sequence ID" value="QKH79623.1"/>
    <property type="molecule type" value="Genomic_DNA"/>
</dbReference>
<dbReference type="InterPro" id="IPR051158">
    <property type="entry name" value="Metallophosphoesterase_sf"/>
</dbReference>
<organism evidence="3 4">
    <name type="scientific">Finegoldia magna</name>
    <name type="common">Peptostreptococcus magnus</name>
    <dbReference type="NCBI Taxonomy" id="1260"/>
    <lineage>
        <taxon>Bacteria</taxon>
        <taxon>Bacillati</taxon>
        <taxon>Bacillota</taxon>
        <taxon>Tissierellia</taxon>
        <taxon>Tissierellales</taxon>
        <taxon>Peptoniphilaceae</taxon>
        <taxon>Finegoldia</taxon>
    </lineage>
</organism>
<proteinExistence type="predicted"/>
<dbReference type="SUPFAM" id="SSF56300">
    <property type="entry name" value="Metallo-dependent phosphatases"/>
    <property type="match status" value="1"/>
</dbReference>
<gene>
    <name evidence="3" type="ORF">FOC70_04295</name>
</gene>
<sequence length="267" mass="30765">MYLIVSTLILLFLLISISYKINIVQYEIKSEKIDREMNILFLSDLHSCDYGINQKKLMDKIKSVDCDVILLGGDIVDDKLKPKKAFELLEQLQQLGKKVYYVHGNHEKRIENLDEIDKAIKNYGVQILDNEEEFLSNNIKLIGVDDSSGEILDDYENELDILDDNLNSENFNICLIHKPDYYFKKNLKKFDLMISGHTHGGQWRLPFIFNGIISPGQGLFPKYAGGIYNDDYTLIVSRGLAKEKTVVPRIFNRPEINLIKLTNINNS</sequence>
<dbReference type="GO" id="GO:0008758">
    <property type="term" value="F:UDP-2,3-diacylglucosamine hydrolase activity"/>
    <property type="evidence" value="ECO:0007669"/>
    <property type="project" value="TreeGrafter"/>
</dbReference>
<name>A0A233VTM5_FINMA</name>
<evidence type="ECO:0000256" key="2">
    <source>
        <dbReference type="ARBA" id="ARBA00022801"/>
    </source>
</evidence>
<dbReference type="RefSeq" id="WP_002841365.1">
    <property type="nucleotide sequence ID" value="NZ_CP054000.1"/>
</dbReference>
<dbReference type="AlphaFoldDB" id="A0A233VTM5"/>
<keyword evidence="2" id="KW-0378">Hydrolase</keyword>
<accession>A0A233VTM5</accession>
<evidence type="ECO:0000256" key="1">
    <source>
        <dbReference type="ARBA" id="ARBA00022723"/>
    </source>
</evidence>
<reference evidence="3 4" key="1">
    <citation type="submission" date="2020-05" db="EMBL/GenBank/DDBJ databases">
        <title>FDA dAtabase for Regulatory Grade micrObial Sequences (FDA-ARGOS): Supporting development and validation of Infectious Disease Dx tests.</title>
        <authorList>
            <person name="Pederson C."/>
            <person name="Tallon L."/>
            <person name="Sadzewicz L."/>
            <person name="Zhao X."/>
            <person name="Vavikolanu K."/>
            <person name="Mehta A."/>
            <person name="Aluvathingal J."/>
            <person name="Nadendla S."/>
            <person name="Myers T."/>
            <person name="Yan Y."/>
            <person name="Sichtig H."/>
        </authorList>
    </citation>
    <scope>NUCLEOTIDE SEQUENCE [LARGE SCALE GENOMIC DNA]</scope>
    <source>
        <strain evidence="3 4">FDAARGOS_764</strain>
    </source>
</reference>
<dbReference type="InterPro" id="IPR004843">
    <property type="entry name" value="Calcineurin-like_PHP"/>
</dbReference>
<evidence type="ECO:0000313" key="3">
    <source>
        <dbReference type="EMBL" id="QKH79623.1"/>
    </source>
</evidence>
<evidence type="ECO:0000313" key="4">
    <source>
        <dbReference type="Proteomes" id="UP000502899"/>
    </source>
</evidence>
<dbReference type="GO" id="GO:0009245">
    <property type="term" value="P:lipid A biosynthetic process"/>
    <property type="evidence" value="ECO:0007669"/>
    <property type="project" value="TreeGrafter"/>
</dbReference>
<dbReference type="InterPro" id="IPR029052">
    <property type="entry name" value="Metallo-depent_PP-like"/>
</dbReference>
<keyword evidence="1" id="KW-0479">Metal-binding</keyword>
<dbReference type="GO" id="GO:0046872">
    <property type="term" value="F:metal ion binding"/>
    <property type="evidence" value="ECO:0007669"/>
    <property type="project" value="UniProtKB-KW"/>
</dbReference>
<dbReference type="PANTHER" id="PTHR31302">
    <property type="entry name" value="TRANSMEMBRANE PROTEIN WITH METALLOPHOSPHOESTERASE DOMAIN-RELATED"/>
    <property type="match status" value="1"/>
</dbReference>
<protein>
    <submittedName>
        <fullName evidence="3">Metallophosphoesterase</fullName>
    </submittedName>
</protein>
<dbReference type="Gene3D" id="3.60.21.10">
    <property type="match status" value="1"/>
</dbReference>
<dbReference type="PANTHER" id="PTHR31302:SF31">
    <property type="entry name" value="PHOSPHODIESTERASE YAEI"/>
    <property type="match status" value="1"/>
</dbReference>
<dbReference type="GO" id="GO:0016020">
    <property type="term" value="C:membrane"/>
    <property type="evidence" value="ECO:0007669"/>
    <property type="project" value="GOC"/>
</dbReference>
<dbReference type="Pfam" id="PF00149">
    <property type="entry name" value="Metallophos"/>
    <property type="match status" value="1"/>
</dbReference>